<dbReference type="SMART" id="SM00915">
    <property type="entry name" value="Jacalin"/>
    <property type="match status" value="1"/>
</dbReference>
<dbReference type="CDD" id="cd09612">
    <property type="entry name" value="Jacalin"/>
    <property type="match status" value="1"/>
</dbReference>
<sequence>TILLDWPNEYLTEISGSTGTFNRDEVIGTLSFTTNRNNKYGPFGSVNDGKPFEFISKKNGAIVGFFGRQGNFIDAVGVYYKGPPSPIVAKVNSALTMDKDDIPLDVGPWGGNKGKSWNGGRFQCRIIEIDVHVRNGVIRAIQYRYEIGSPLVVSSIKHGGEVADRASTTYRIILDKDNNSPEELVGISGFYGAFDANCCEYQVGNMDHLELKLEHSSTLLCTNAKVVGFHGRSGEYLDAIGVHVQYLSSSTPEQPIIGFMDKVRFVVLYDGEWSESDEKFKYQSGKSRLILVSRETSYESLKDIIYGLVNVNSNEFSIKIKYFFNSSEVLAPFEVVNDDDVQMFLCKNSVVKM</sequence>
<evidence type="ECO:0000259" key="3">
    <source>
        <dbReference type="PROSITE" id="PS51752"/>
    </source>
</evidence>
<dbReference type="AlphaFoldDB" id="A0AAD9X8F0"/>
<dbReference type="Gene3D" id="2.100.10.30">
    <property type="entry name" value="Jacalin-like lectin domain"/>
    <property type="match status" value="2"/>
</dbReference>
<reference evidence="4" key="1">
    <citation type="journal article" date="2023" name="Plant J.">
        <title>Genome sequences and population genomics provide insights into the demographic history, inbreeding, and mutation load of two 'living fossil' tree species of Dipteronia.</title>
        <authorList>
            <person name="Feng Y."/>
            <person name="Comes H.P."/>
            <person name="Chen J."/>
            <person name="Zhu S."/>
            <person name="Lu R."/>
            <person name="Zhang X."/>
            <person name="Li P."/>
            <person name="Qiu J."/>
            <person name="Olsen K.M."/>
            <person name="Qiu Y."/>
        </authorList>
    </citation>
    <scope>NUCLEOTIDE SEQUENCE</scope>
    <source>
        <strain evidence="4">KIB01</strain>
    </source>
</reference>
<evidence type="ECO:0000313" key="4">
    <source>
        <dbReference type="EMBL" id="KAK2654784.1"/>
    </source>
</evidence>
<feature type="non-terminal residue" evidence="4">
    <location>
        <position position="1"/>
    </location>
</feature>
<dbReference type="GO" id="GO:0030246">
    <property type="term" value="F:carbohydrate binding"/>
    <property type="evidence" value="ECO:0007669"/>
    <property type="project" value="UniProtKB-KW"/>
</dbReference>
<name>A0AAD9X8F0_9ROSI</name>
<dbReference type="PANTHER" id="PTHR47293">
    <property type="entry name" value="JACALIN-RELATED LECTIN 3"/>
    <property type="match status" value="1"/>
</dbReference>
<proteinExistence type="inferred from homology"/>
<protein>
    <recommendedName>
        <fullName evidence="3">Jacalin-type lectin domain-containing protein</fullName>
    </recommendedName>
</protein>
<keyword evidence="5" id="KW-1185">Reference proteome</keyword>
<dbReference type="EMBL" id="JANJYI010000004">
    <property type="protein sequence ID" value="KAK2654784.1"/>
    <property type="molecule type" value="Genomic_DNA"/>
</dbReference>
<organism evidence="4 5">
    <name type="scientific">Dipteronia dyeriana</name>
    <dbReference type="NCBI Taxonomy" id="168575"/>
    <lineage>
        <taxon>Eukaryota</taxon>
        <taxon>Viridiplantae</taxon>
        <taxon>Streptophyta</taxon>
        <taxon>Embryophyta</taxon>
        <taxon>Tracheophyta</taxon>
        <taxon>Spermatophyta</taxon>
        <taxon>Magnoliopsida</taxon>
        <taxon>eudicotyledons</taxon>
        <taxon>Gunneridae</taxon>
        <taxon>Pentapetalae</taxon>
        <taxon>rosids</taxon>
        <taxon>malvids</taxon>
        <taxon>Sapindales</taxon>
        <taxon>Sapindaceae</taxon>
        <taxon>Hippocastanoideae</taxon>
        <taxon>Acereae</taxon>
        <taxon>Dipteronia</taxon>
    </lineage>
</organism>
<feature type="domain" description="Jacalin-type lectin" evidence="3">
    <location>
        <begin position="1"/>
        <end position="82"/>
    </location>
</feature>
<keyword evidence="2" id="KW-0430">Lectin</keyword>
<dbReference type="PROSITE" id="PS51752">
    <property type="entry name" value="JACALIN_LECTIN"/>
    <property type="match status" value="2"/>
</dbReference>
<evidence type="ECO:0000313" key="5">
    <source>
        <dbReference type="Proteomes" id="UP001280121"/>
    </source>
</evidence>
<dbReference type="Proteomes" id="UP001280121">
    <property type="component" value="Unassembled WGS sequence"/>
</dbReference>
<comment type="similarity">
    <text evidence="1">Belongs to the jacalin lectin family.</text>
</comment>
<evidence type="ECO:0000256" key="2">
    <source>
        <dbReference type="ARBA" id="ARBA00022734"/>
    </source>
</evidence>
<dbReference type="InterPro" id="IPR036404">
    <property type="entry name" value="Jacalin-like_lectin_dom_sf"/>
</dbReference>
<dbReference type="Pfam" id="PF01419">
    <property type="entry name" value="Jacalin"/>
    <property type="match status" value="2"/>
</dbReference>
<dbReference type="PANTHER" id="PTHR47293:SF15">
    <property type="entry name" value="JACALIN-RELATED LECTIN 19"/>
    <property type="match status" value="1"/>
</dbReference>
<dbReference type="SUPFAM" id="SSF51101">
    <property type="entry name" value="Mannose-binding lectins"/>
    <property type="match status" value="2"/>
</dbReference>
<gene>
    <name evidence="4" type="ORF">Ddye_014640</name>
</gene>
<dbReference type="InterPro" id="IPR001229">
    <property type="entry name" value="Jacalin-like_lectin_dom"/>
</dbReference>
<dbReference type="InterPro" id="IPR033734">
    <property type="entry name" value="Jacalin-like_lectin_dom_plant"/>
</dbReference>
<accession>A0AAD9X8F0</accession>
<feature type="domain" description="Jacalin-type lectin" evidence="3">
    <location>
        <begin position="103"/>
        <end position="246"/>
    </location>
</feature>
<comment type="caution">
    <text evidence="4">The sequence shown here is derived from an EMBL/GenBank/DDBJ whole genome shotgun (WGS) entry which is preliminary data.</text>
</comment>
<evidence type="ECO:0000256" key="1">
    <source>
        <dbReference type="ARBA" id="ARBA00006568"/>
    </source>
</evidence>